<evidence type="ECO:0000256" key="1">
    <source>
        <dbReference type="SAM" id="MobiDB-lite"/>
    </source>
</evidence>
<keyword evidence="3" id="KW-1185">Reference proteome</keyword>
<comment type="caution">
    <text evidence="2">The sequence shown here is derived from an EMBL/GenBank/DDBJ whole genome shotgun (WGS) entry which is preliminary data.</text>
</comment>
<evidence type="ECO:0000313" key="3">
    <source>
        <dbReference type="Proteomes" id="UP001148838"/>
    </source>
</evidence>
<gene>
    <name evidence="2" type="ORF">ANN_02233</name>
</gene>
<protein>
    <submittedName>
        <fullName evidence="2">Uncharacterized protein</fullName>
    </submittedName>
</protein>
<sequence>MRVLLYSQGHNGSPETTVVRADNFNKFLDLLATMFTRPSAPDYFLWGYLKGQVYVNKSYTLKQVKENIHAETRELESKTNVVNNNLKSPTLQGVK</sequence>
<feature type="region of interest" description="Disordered" evidence="1">
    <location>
        <begin position="75"/>
        <end position="95"/>
    </location>
</feature>
<feature type="compositionally biased region" description="Polar residues" evidence="1">
    <location>
        <begin position="78"/>
        <end position="95"/>
    </location>
</feature>
<dbReference type="Proteomes" id="UP001148838">
    <property type="component" value="Unassembled WGS sequence"/>
</dbReference>
<proteinExistence type="predicted"/>
<organism evidence="2 3">
    <name type="scientific">Periplaneta americana</name>
    <name type="common">American cockroach</name>
    <name type="synonym">Blatta americana</name>
    <dbReference type="NCBI Taxonomy" id="6978"/>
    <lineage>
        <taxon>Eukaryota</taxon>
        <taxon>Metazoa</taxon>
        <taxon>Ecdysozoa</taxon>
        <taxon>Arthropoda</taxon>
        <taxon>Hexapoda</taxon>
        <taxon>Insecta</taxon>
        <taxon>Pterygota</taxon>
        <taxon>Neoptera</taxon>
        <taxon>Polyneoptera</taxon>
        <taxon>Dictyoptera</taxon>
        <taxon>Blattodea</taxon>
        <taxon>Blattoidea</taxon>
        <taxon>Blattidae</taxon>
        <taxon>Blattinae</taxon>
        <taxon>Periplaneta</taxon>
    </lineage>
</organism>
<name>A0ABQ8TWU0_PERAM</name>
<evidence type="ECO:0000313" key="2">
    <source>
        <dbReference type="EMBL" id="KAJ4450803.1"/>
    </source>
</evidence>
<reference evidence="2 3" key="1">
    <citation type="journal article" date="2022" name="Allergy">
        <title>Genome assembly and annotation of Periplaneta americana reveal a comprehensive cockroach allergen profile.</title>
        <authorList>
            <person name="Wang L."/>
            <person name="Xiong Q."/>
            <person name="Saelim N."/>
            <person name="Wang L."/>
            <person name="Nong W."/>
            <person name="Wan A.T."/>
            <person name="Shi M."/>
            <person name="Liu X."/>
            <person name="Cao Q."/>
            <person name="Hui J.H.L."/>
            <person name="Sookrung N."/>
            <person name="Leung T.F."/>
            <person name="Tungtrongchitr A."/>
            <person name="Tsui S.K.W."/>
        </authorList>
    </citation>
    <scope>NUCLEOTIDE SEQUENCE [LARGE SCALE GENOMIC DNA]</scope>
    <source>
        <strain evidence="2">PWHHKU_190912</strain>
    </source>
</reference>
<dbReference type="EMBL" id="JAJSOF020000001">
    <property type="protein sequence ID" value="KAJ4450803.1"/>
    <property type="molecule type" value="Genomic_DNA"/>
</dbReference>
<accession>A0ABQ8TWU0</accession>